<dbReference type="Proteomes" id="UP000601108">
    <property type="component" value="Unassembled WGS sequence"/>
</dbReference>
<dbReference type="AlphaFoldDB" id="A0A918JTJ8"/>
<comment type="caution">
    <text evidence="2">The sequence shown here is derived from an EMBL/GenBank/DDBJ whole genome shotgun (WGS) entry which is preliminary data.</text>
</comment>
<protein>
    <submittedName>
        <fullName evidence="2">Uncharacterized protein</fullName>
    </submittedName>
</protein>
<feature type="chain" id="PRO_5037472756" evidence="1">
    <location>
        <begin position="22"/>
        <end position="142"/>
    </location>
</feature>
<sequence>MVMKKLLLFLLIIIPFVSVLSQDSTKVKSPQTLCKLKVGNTLEFNEKSIKFMKVTEDSRCPSDITCIWEGKVTLLIELYENNAFLEEKEIVFEANSNTKNSPLRKILSLESKIIYLYDVSPYPSSVETPILSSEYYLEFLVQ</sequence>
<evidence type="ECO:0000313" key="3">
    <source>
        <dbReference type="Proteomes" id="UP000601108"/>
    </source>
</evidence>
<keyword evidence="3" id="KW-1185">Reference proteome</keyword>
<evidence type="ECO:0000256" key="1">
    <source>
        <dbReference type="SAM" id="SignalP"/>
    </source>
</evidence>
<reference evidence="2 3" key="1">
    <citation type="journal article" date="2014" name="Int. J. Syst. Evol. Microbiol.">
        <title>Complete genome sequence of Corynebacterium casei LMG S-19264T (=DSM 44701T), isolated from a smear-ripened cheese.</title>
        <authorList>
            <consortium name="US DOE Joint Genome Institute (JGI-PGF)"/>
            <person name="Walter F."/>
            <person name="Albersmeier A."/>
            <person name="Kalinowski J."/>
            <person name="Ruckert C."/>
        </authorList>
    </citation>
    <scope>NUCLEOTIDE SEQUENCE [LARGE SCALE GENOMIC DNA]</scope>
    <source>
        <strain evidence="2 3">KCTC 12285</strain>
    </source>
</reference>
<feature type="signal peptide" evidence="1">
    <location>
        <begin position="1"/>
        <end position="21"/>
    </location>
</feature>
<dbReference type="EMBL" id="BMWS01000006">
    <property type="protein sequence ID" value="GGX12111.1"/>
    <property type="molecule type" value="Genomic_DNA"/>
</dbReference>
<keyword evidence="1" id="KW-0732">Signal</keyword>
<proteinExistence type="predicted"/>
<evidence type="ECO:0000313" key="2">
    <source>
        <dbReference type="EMBL" id="GGX12111.1"/>
    </source>
</evidence>
<gene>
    <name evidence="2" type="ORF">GCM10007384_12320</name>
</gene>
<name>A0A918JTJ8_9FLAO</name>
<organism evidence="2 3">
    <name type="scientific">Aquimarina muelleri</name>
    <dbReference type="NCBI Taxonomy" id="279356"/>
    <lineage>
        <taxon>Bacteria</taxon>
        <taxon>Pseudomonadati</taxon>
        <taxon>Bacteroidota</taxon>
        <taxon>Flavobacteriia</taxon>
        <taxon>Flavobacteriales</taxon>
        <taxon>Flavobacteriaceae</taxon>
        <taxon>Aquimarina</taxon>
    </lineage>
</organism>
<accession>A0A918JTJ8</accession>